<keyword evidence="3" id="KW-1185">Reference proteome</keyword>
<feature type="region of interest" description="Disordered" evidence="1">
    <location>
        <begin position="144"/>
        <end position="165"/>
    </location>
</feature>
<comment type="caution">
    <text evidence="2">The sequence shown here is derived from an EMBL/GenBank/DDBJ whole genome shotgun (WGS) entry which is preliminary data.</text>
</comment>
<reference evidence="2 3" key="1">
    <citation type="journal article" date="2019" name="Commun. Biol.">
        <title>The bagworm genome reveals a unique fibroin gene that provides high tensile strength.</title>
        <authorList>
            <person name="Kono N."/>
            <person name="Nakamura H."/>
            <person name="Ohtoshi R."/>
            <person name="Tomita M."/>
            <person name="Numata K."/>
            <person name="Arakawa K."/>
        </authorList>
    </citation>
    <scope>NUCLEOTIDE SEQUENCE [LARGE SCALE GENOMIC DNA]</scope>
</reference>
<dbReference type="Proteomes" id="UP000299102">
    <property type="component" value="Unassembled WGS sequence"/>
</dbReference>
<dbReference type="AlphaFoldDB" id="A0A4C1W784"/>
<evidence type="ECO:0000256" key="1">
    <source>
        <dbReference type="SAM" id="MobiDB-lite"/>
    </source>
</evidence>
<proteinExistence type="predicted"/>
<accession>A0A4C1W784</accession>
<gene>
    <name evidence="2" type="ORF">EVAR_37787_1</name>
</gene>
<sequence>MSKKEQPFEFPAHLLKDLYSFRASNTAGAGQGLQLSRRAALRRASLKDRYDEQMAARGKQTALRRDRGTEVNTRRLISITLAGIDYISRLTLVVSSFPVGMTTSSYLPLRCAEAEHRNRFLSVWTAENSAPDRFEYCNQMRLSAPPRPADTRPAGNHAPEVGSDRVQLTFGARSRDL</sequence>
<organism evidence="2 3">
    <name type="scientific">Eumeta variegata</name>
    <name type="common">Bagworm moth</name>
    <name type="synonym">Eumeta japonica</name>
    <dbReference type="NCBI Taxonomy" id="151549"/>
    <lineage>
        <taxon>Eukaryota</taxon>
        <taxon>Metazoa</taxon>
        <taxon>Ecdysozoa</taxon>
        <taxon>Arthropoda</taxon>
        <taxon>Hexapoda</taxon>
        <taxon>Insecta</taxon>
        <taxon>Pterygota</taxon>
        <taxon>Neoptera</taxon>
        <taxon>Endopterygota</taxon>
        <taxon>Lepidoptera</taxon>
        <taxon>Glossata</taxon>
        <taxon>Ditrysia</taxon>
        <taxon>Tineoidea</taxon>
        <taxon>Psychidae</taxon>
        <taxon>Oiketicinae</taxon>
        <taxon>Eumeta</taxon>
    </lineage>
</organism>
<name>A0A4C1W784_EUMVA</name>
<evidence type="ECO:0000313" key="3">
    <source>
        <dbReference type="Proteomes" id="UP000299102"/>
    </source>
</evidence>
<dbReference type="EMBL" id="BGZK01000491">
    <property type="protein sequence ID" value="GBP46883.1"/>
    <property type="molecule type" value="Genomic_DNA"/>
</dbReference>
<evidence type="ECO:0000313" key="2">
    <source>
        <dbReference type="EMBL" id="GBP46883.1"/>
    </source>
</evidence>
<protein>
    <submittedName>
        <fullName evidence="2">Uncharacterized protein</fullName>
    </submittedName>
</protein>